<keyword evidence="1" id="KW-0547">Nucleotide-binding</keyword>
<evidence type="ECO:0000313" key="8">
    <source>
        <dbReference type="Proteomes" id="UP000696280"/>
    </source>
</evidence>
<dbReference type="Gene3D" id="3.30.1360.120">
    <property type="entry name" value="Probable tRNA modification gtpase trme, domain 1"/>
    <property type="match status" value="1"/>
</dbReference>
<feature type="domain" description="G" evidence="4">
    <location>
        <begin position="323"/>
        <end position="450"/>
    </location>
</feature>
<dbReference type="Gene3D" id="1.20.120.430">
    <property type="entry name" value="tRNA modification GTPase MnmE domain 2"/>
    <property type="match status" value="1"/>
</dbReference>
<evidence type="ECO:0000256" key="1">
    <source>
        <dbReference type="ARBA" id="ARBA00022741"/>
    </source>
</evidence>
<dbReference type="InterPro" id="IPR004520">
    <property type="entry name" value="GTPase_MnmE"/>
</dbReference>
<dbReference type="EMBL" id="CAJVRL010000092">
    <property type="protein sequence ID" value="CAG8959461.1"/>
    <property type="molecule type" value="Genomic_DNA"/>
</dbReference>
<dbReference type="InterPro" id="IPR031168">
    <property type="entry name" value="G_TrmE"/>
</dbReference>
<dbReference type="InterPro" id="IPR025867">
    <property type="entry name" value="MnmE_helical"/>
</dbReference>
<name>A0A9N9L6J5_9HELO</name>
<dbReference type="InterPro" id="IPR027417">
    <property type="entry name" value="P-loop_NTPase"/>
</dbReference>
<feature type="domain" description="MnmE helical" evidence="6">
    <location>
        <begin position="224"/>
        <end position="626"/>
    </location>
</feature>
<dbReference type="GO" id="GO:0030488">
    <property type="term" value="P:tRNA methylation"/>
    <property type="evidence" value="ECO:0007669"/>
    <property type="project" value="TreeGrafter"/>
</dbReference>
<feature type="domain" description="GTP-binding protein TrmE N-terminal" evidence="5">
    <location>
        <begin position="97"/>
        <end position="220"/>
    </location>
</feature>
<evidence type="ECO:0000259" key="6">
    <source>
        <dbReference type="Pfam" id="PF12631"/>
    </source>
</evidence>
<dbReference type="InterPro" id="IPR018948">
    <property type="entry name" value="GTP-bd_TrmE_N"/>
</dbReference>
<sequence length="629" mass="68809">MLRNASIGVHASSRCSRSRHASLFRRPCAALTLPALPFLYLTSTPATSRNVKPQSWRSLHARHDEDKWGPPVIRKIAVSKAPAKMQPDVLAEALQTTIYALSSAPGRAGIAVIKISGPACLEIYYAMLKKDWPPPAPRRADTRPLYHPLDVPRRLLDVAVVVFFPQPFTQTGQDLLEFYIHGGNATVKGVLNAIAAVPSKSPIRYAEAGEFTRRAFYYGKLNIAQVEALGDQLAAETEQQHRVALQGQSKTATLQYESWRKTLLEARGEMEALIDFSEDQHFDESPTNLLKGVTEKVLGILPVIANHIRASHCGELLRKGIRLSLIGPPNAGKSSLMNLIVGREASIVSPEAGTTRDIVEVSLDMRGYLCTFADTAGLRDLPGAEGTGTRKLVRRTMDDRSRTPPSIEHAQRASIEREGIRRARAKASASDLVIVLASVEESSASPEKFEILFDGESLVLASAAPSAIVVVNKCERLSHRVLERLLVQFKSETSAFIENMEIVTISCLDAQRYEPSKEDEDPGNIHVLTDKMVNIFESMTDLPSDLADAVGVSERSRQLLSSASQSLEEYTREATKGQELSHGGEPDIVIAAEHLREAAKSLALITGRGDVGDVEDVLGVVFERFCVGK</sequence>
<dbReference type="InterPro" id="IPR027266">
    <property type="entry name" value="TrmE/GcvT-like"/>
</dbReference>
<proteinExistence type="inferred from homology"/>
<dbReference type="AlphaFoldDB" id="A0A9N9L6J5"/>
<dbReference type="GO" id="GO:0005525">
    <property type="term" value="F:GTP binding"/>
    <property type="evidence" value="ECO:0007669"/>
    <property type="project" value="UniProtKB-KW"/>
</dbReference>
<organism evidence="7 8">
    <name type="scientific">Hymenoscyphus fraxineus</name>
    <dbReference type="NCBI Taxonomy" id="746836"/>
    <lineage>
        <taxon>Eukaryota</taxon>
        <taxon>Fungi</taxon>
        <taxon>Dikarya</taxon>
        <taxon>Ascomycota</taxon>
        <taxon>Pezizomycotina</taxon>
        <taxon>Leotiomycetes</taxon>
        <taxon>Helotiales</taxon>
        <taxon>Helotiaceae</taxon>
        <taxon>Hymenoscyphus</taxon>
    </lineage>
</organism>
<evidence type="ECO:0000256" key="3">
    <source>
        <dbReference type="SAM" id="MobiDB-lite"/>
    </source>
</evidence>
<dbReference type="PANTHER" id="PTHR42714:SF2">
    <property type="entry name" value="TRNA MODIFICATION GTPASE GTPBP3, MITOCHONDRIAL"/>
    <property type="match status" value="1"/>
</dbReference>
<keyword evidence="8" id="KW-1185">Reference proteome</keyword>
<protein>
    <recommendedName>
        <fullName evidence="9">P-loop containing nucleoside triphosphate hydrolase protein</fullName>
    </recommendedName>
</protein>
<dbReference type="Pfam" id="PF12631">
    <property type="entry name" value="MnmE_helical"/>
    <property type="match status" value="1"/>
</dbReference>
<dbReference type="CDD" id="cd14858">
    <property type="entry name" value="TrmE_N"/>
    <property type="match status" value="1"/>
</dbReference>
<evidence type="ECO:0008006" key="9">
    <source>
        <dbReference type="Google" id="ProtNLM"/>
    </source>
</evidence>
<reference evidence="7" key="1">
    <citation type="submission" date="2021-07" db="EMBL/GenBank/DDBJ databases">
        <authorList>
            <person name="Durling M."/>
        </authorList>
    </citation>
    <scope>NUCLEOTIDE SEQUENCE</scope>
</reference>
<keyword evidence="2" id="KW-0342">GTP-binding</keyword>
<feature type="region of interest" description="Disordered" evidence="3">
    <location>
        <begin position="563"/>
        <end position="583"/>
    </location>
</feature>
<dbReference type="InterPro" id="IPR006073">
    <property type="entry name" value="GTP-bd"/>
</dbReference>
<dbReference type="PANTHER" id="PTHR42714">
    <property type="entry name" value="TRNA MODIFICATION GTPASE GTPBP3"/>
    <property type="match status" value="1"/>
</dbReference>
<evidence type="ECO:0000256" key="2">
    <source>
        <dbReference type="ARBA" id="ARBA00023134"/>
    </source>
</evidence>
<dbReference type="OrthoDB" id="188276at2759"/>
<dbReference type="Pfam" id="PF01926">
    <property type="entry name" value="MMR_HSR1"/>
    <property type="match status" value="1"/>
</dbReference>
<gene>
    <name evidence="7" type="ORF">HYFRA_00001359</name>
</gene>
<dbReference type="InterPro" id="IPR027368">
    <property type="entry name" value="MnmE_dom2"/>
</dbReference>
<dbReference type="Proteomes" id="UP000696280">
    <property type="component" value="Unassembled WGS sequence"/>
</dbReference>
<evidence type="ECO:0000259" key="4">
    <source>
        <dbReference type="Pfam" id="PF01926"/>
    </source>
</evidence>
<dbReference type="Gene3D" id="3.40.50.300">
    <property type="entry name" value="P-loop containing nucleotide triphosphate hydrolases"/>
    <property type="match status" value="1"/>
</dbReference>
<dbReference type="HAMAP" id="MF_00379">
    <property type="entry name" value="GTPase_MnmE"/>
    <property type="match status" value="1"/>
</dbReference>
<evidence type="ECO:0000259" key="5">
    <source>
        <dbReference type="Pfam" id="PF10396"/>
    </source>
</evidence>
<dbReference type="SUPFAM" id="SSF103025">
    <property type="entry name" value="Folate-binding domain"/>
    <property type="match status" value="1"/>
</dbReference>
<dbReference type="SUPFAM" id="SSF52540">
    <property type="entry name" value="P-loop containing nucleoside triphosphate hydrolases"/>
    <property type="match status" value="1"/>
</dbReference>
<dbReference type="GO" id="GO:0003924">
    <property type="term" value="F:GTPase activity"/>
    <property type="evidence" value="ECO:0007669"/>
    <property type="project" value="InterPro"/>
</dbReference>
<comment type="caution">
    <text evidence="7">The sequence shown here is derived from an EMBL/GenBank/DDBJ whole genome shotgun (WGS) entry which is preliminary data.</text>
</comment>
<dbReference type="Pfam" id="PF10396">
    <property type="entry name" value="TrmE_N"/>
    <property type="match status" value="1"/>
</dbReference>
<dbReference type="GO" id="GO:0002098">
    <property type="term" value="P:tRNA wobble uridine modification"/>
    <property type="evidence" value="ECO:0007669"/>
    <property type="project" value="TreeGrafter"/>
</dbReference>
<evidence type="ECO:0000313" key="7">
    <source>
        <dbReference type="EMBL" id="CAG8959461.1"/>
    </source>
</evidence>
<accession>A0A9N9L6J5</accession>
<dbReference type="CDD" id="cd04164">
    <property type="entry name" value="trmE"/>
    <property type="match status" value="1"/>
</dbReference>
<dbReference type="GO" id="GO:0005739">
    <property type="term" value="C:mitochondrion"/>
    <property type="evidence" value="ECO:0007669"/>
    <property type="project" value="TreeGrafter"/>
</dbReference>